<organism evidence="1 2">
    <name type="scientific">Dreissena polymorpha</name>
    <name type="common">Zebra mussel</name>
    <name type="synonym">Mytilus polymorpha</name>
    <dbReference type="NCBI Taxonomy" id="45954"/>
    <lineage>
        <taxon>Eukaryota</taxon>
        <taxon>Metazoa</taxon>
        <taxon>Spiralia</taxon>
        <taxon>Lophotrochozoa</taxon>
        <taxon>Mollusca</taxon>
        <taxon>Bivalvia</taxon>
        <taxon>Autobranchia</taxon>
        <taxon>Heteroconchia</taxon>
        <taxon>Euheterodonta</taxon>
        <taxon>Imparidentia</taxon>
        <taxon>Neoheterodontei</taxon>
        <taxon>Myida</taxon>
        <taxon>Dreissenoidea</taxon>
        <taxon>Dreissenidae</taxon>
        <taxon>Dreissena</taxon>
    </lineage>
</organism>
<comment type="caution">
    <text evidence="1">The sequence shown here is derived from an EMBL/GenBank/DDBJ whole genome shotgun (WGS) entry which is preliminary data.</text>
</comment>
<dbReference type="AlphaFoldDB" id="A0A9D4ISB9"/>
<accession>A0A9D4ISB9</accession>
<dbReference type="EMBL" id="JAIWYP010000008">
    <property type="protein sequence ID" value="KAH3784835.1"/>
    <property type="molecule type" value="Genomic_DNA"/>
</dbReference>
<sequence>MGKTKRKDKRKKGVSDSFSDSIVISRKRAAFDGGPAGGLCVSDVLSQVNSVLFPNLSEDDCVFGLDSVVEMEKDSGSGQSSGSRSSRRIQQAEIFCCVCKRSKVGWIK</sequence>
<evidence type="ECO:0000313" key="2">
    <source>
        <dbReference type="Proteomes" id="UP000828390"/>
    </source>
</evidence>
<dbReference type="Proteomes" id="UP000828390">
    <property type="component" value="Unassembled WGS sequence"/>
</dbReference>
<protein>
    <submittedName>
        <fullName evidence="1">Uncharacterized protein</fullName>
    </submittedName>
</protein>
<evidence type="ECO:0000313" key="1">
    <source>
        <dbReference type="EMBL" id="KAH3784835.1"/>
    </source>
</evidence>
<keyword evidence="2" id="KW-1185">Reference proteome</keyword>
<name>A0A9D4ISB9_DREPO</name>
<proteinExistence type="predicted"/>
<reference evidence="1" key="1">
    <citation type="journal article" date="2019" name="bioRxiv">
        <title>The Genome of the Zebra Mussel, Dreissena polymorpha: A Resource for Invasive Species Research.</title>
        <authorList>
            <person name="McCartney M.A."/>
            <person name="Auch B."/>
            <person name="Kono T."/>
            <person name="Mallez S."/>
            <person name="Zhang Y."/>
            <person name="Obille A."/>
            <person name="Becker A."/>
            <person name="Abrahante J.E."/>
            <person name="Garbe J."/>
            <person name="Badalamenti J.P."/>
            <person name="Herman A."/>
            <person name="Mangelson H."/>
            <person name="Liachko I."/>
            <person name="Sullivan S."/>
            <person name="Sone E.D."/>
            <person name="Koren S."/>
            <person name="Silverstein K.A.T."/>
            <person name="Beckman K.B."/>
            <person name="Gohl D.M."/>
        </authorList>
    </citation>
    <scope>NUCLEOTIDE SEQUENCE</scope>
    <source>
        <strain evidence="1">Duluth1</strain>
        <tissue evidence="1">Whole animal</tissue>
    </source>
</reference>
<gene>
    <name evidence="1" type="ORF">DPMN_162906</name>
</gene>
<reference evidence="1" key="2">
    <citation type="submission" date="2020-11" db="EMBL/GenBank/DDBJ databases">
        <authorList>
            <person name="McCartney M.A."/>
            <person name="Auch B."/>
            <person name="Kono T."/>
            <person name="Mallez S."/>
            <person name="Becker A."/>
            <person name="Gohl D.M."/>
            <person name="Silverstein K.A.T."/>
            <person name="Koren S."/>
            <person name="Bechman K.B."/>
            <person name="Herman A."/>
            <person name="Abrahante J.E."/>
            <person name="Garbe J."/>
        </authorList>
    </citation>
    <scope>NUCLEOTIDE SEQUENCE</scope>
    <source>
        <strain evidence="1">Duluth1</strain>
        <tissue evidence="1">Whole animal</tissue>
    </source>
</reference>